<dbReference type="PANTHER" id="PTHR31414">
    <property type="entry name" value="TRANSMEMBRANE PROTEIN DDB_G0292058"/>
    <property type="match status" value="1"/>
</dbReference>
<name>A0A6A3N574_9STRA</name>
<evidence type="ECO:0000313" key="7">
    <source>
        <dbReference type="Proteomes" id="UP000435112"/>
    </source>
</evidence>
<feature type="transmembrane region" description="Helical" evidence="1">
    <location>
        <begin position="459"/>
        <end position="485"/>
    </location>
</feature>
<evidence type="ECO:0000313" key="4">
    <source>
        <dbReference type="EMBL" id="KAE9347958.1"/>
    </source>
</evidence>
<feature type="transmembrane region" description="Helical" evidence="1">
    <location>
        <begin position="757"/>
        <end position="780"/>
    </location>
</feature>
<feature type="transmembrane region" description="Helical" evidence="1">
    <location>
        <begin position="156"/>
        <end position="186"/>
    </location>
</feature>
<dbReference type="InterPro" id="IPR040283">
    <property type="entry name" value="DDB_G0292058-like"/>
</dbReference>
<feature type="transmembrane region" description="Helical" evidence="1">
    <location>
        <begin position="207"/>
        <end position="230"/>
    </location>
</feature>
<keyword evidence="1" id="KW-0472">Membrane</keyword>
<dbReference type="EMBL" id="QXFU01000510">
    <property type="protein sequence ID" value="KAE9031810.1"/>
    <property type="molecule type" value="Genomic_DNA"/>
</dbReference>
<comment type="caution">
    <text evidence="3">The sequence shown here is derived from an EMBL/GenBank/DDBJ whole genome shotgun (WGS) entry which is preliminary data.</text>
</comment>
<dbReference type="EMBL" id="QXFV01000509">
    <property type="protein sequence ID" value="KAE9035495.1"/>
    <property type="molecule type" value="Genomic_DNA"/>
</dbReference>
<accession>A0A6A3N574</accession>
<reference evidence="5 7" key="1">
    <citation type="submission" date="2018-09" db="EMBL/GenBank/DDBJ databases">
        <title>Genomic investigation of the strawberry pathogen Phytophthora fragariae indicates pathogenicity is determined by transcriptional variation in three key races.</title>
        <authorList>
            <person name="Adams T.M."/>
            <person name="Armitage A.D."/>
            <person name="Sobczyk M.K."/>
            <person name="Bates H.J."/>
            <person name="Dunwell J.M."/>
            <person name="Nellist C.F."/>
            <person name="Harrison R.J."/>
        </authorList>
    </citation>
    <scope>NUCLEOTIDE SEQUENCE [LARGE SCALE GENOMIC DNA]</scope>
    <source>
        <strain evidence="3 5">SCRP249</strain>
        <strain evidence="2 7">SCRP324</strain>
        <strain evidence="4 6">SCRP333</strain>
    </source>
</reference>
<dbReference type="OrthoDB" id="193965at2759"/>
<evidence type="ECO:0000313" key="6">
    <source>
        <dbReference type="Proteomes" id="UP000434957"/>
    </source>
</evidence>
<evidence type="ECO:0000313" key="5">
    <source>
        <dbReference type="Proteomes" id="UP000429607"/>
    </source>
</evidence>
<evidence type="ECO:0000313" key="2">
    <source>
        <dbReference type="EMBL" id="KAE9031810.1"/>
    </source>
</evidence>
<keyword evidence="1" id="KW-0812">Transmembrane</keyword>
<proteinExistence type="predicted"/>
<evidence type="ECO:0000313" key="3">
    <source>
        <dbReference type="EMBL" id="KAE9035495.1"/>
    </source>
</evidence>
<dbReference type="Proteomes" id="UP000429607">
    <property type="component" value="Unassembled WGS sequence"/>
</dbReference>
<keyword evidence="1" id="KW-1133">Transmembrane helix</keyword>
<organism evidence="3 5">
    <name type="scientific">Phytophthora rubi</name>
    <dbReference type="NCBI Taxonomy" id="129364"/>
    <lineage>
        <taxon>Eukaryota</taxon>
        <taxon>Sar</taxon>
        <taxon>Stramenopiles</taxon>
        <taxon>Oomycota</taxon>
        <taxon>Peronosporomycetes</taxon>
        <taxon>Peronosporales</taxon>
        <taxon>Peronosporaceae</taxon>
        <taxon>Phytophthora</taxon>
    </lineage>
</organism>
<dbReference type="AlphaFoldDB" id="A0A6A3N574"/>
<dbReference type="PANTHER" id="PTHR31414:SF18">
    <property type="entry name" value="TRANSMEMBRANE PROTEIN-RELATED"/>
    <property type="match status" value="1"/>
</dbReference>
<sequence length="819" mass="89667">MNRLDESETRAVETYRRLDATSTEAERASARASGVGAFFSNAIRQVRGGTDEFYHNLIAAVKIALCEHDLAKNTVRFVNSSAANVYKDDSGDCVRLRVSNQTDSAAVDAYDEGLCEVQPNCYWAPIEDGDTNRAKVYADPGSAMNKDAANAQLKQWVLGVVGFVVPGIALGVASLLSMIFFLICRCCCNRCGGRYPRTKGYTRAQKLLPLLLFLLLSIAVFVVSTAALLYRDSILGAVDEIFHTSSGLLENGSDWVVSIRTPLENVRDKVNSSVELVIMELNGSDFIENGVYGLIGKLRAFGDFAANRTLPDGCSVNSDQSKDRYIGTNGNVCLPCDACTTISVEIDTASDQIEAKADPGVQQLITVRSQLNDKLVNVADSVRDAVGSKVQLADELLTTLEATREKVDKYDGTFQTSRADFGIDIMRLFYFAVGVIALGVVGILFGPTPLKSLVNLIHVAYVCGFIVLVVIFIVSSVVLALGIVLGDTCEIALIFSTNWTVPLGDSARAVDACFRNESLLDVFNLSTQLAFARGGINFPTIDVNAMLDFSALDNFSSQMQTTEDDTFAFSDAYFDEVVAFVNSYASQDSLYCKLNDEYTIENVLHPWQDNGESSAETPVEYITQRYGSHNTNCSGLPPPDYGQPFVCTSHSNPCQFSAFMGEQFSVLVNLANINNSIAVFVDQLQQNVTDVVDFTHEFKANISSLLGRIERIKDNLENSLIKYVDDFEKVMYCTFIADGFFNMYDAVCVHMAPSITMIGLMLLAVGMLLVPVNIVLIIGVKRLKARRFGPVMASNTKFTDMKITRKVLRTKIESAQSVS</sequence>
<protein>
    <submittedName>
        <fullName evidence="3">Uncharacterized protein</fullName>
    </submittedName>
</protein>
<gene>
    <name evidence="3" type="ORF">PR001_g9276</name>
    <name evidence="2" type="ORF">PR002_g9503</name>
    <name evidence="4" type="ORF">PR003_g6658</name>
</gene>
<feature type="transmembrane region" description="Helical" evidence="1">
    <location>
        <begin position="428"/>
        <end position="447"/>
    </location>
</feature>
<keyword evidence="6" id="KW-1185">Reference proteome</keyword>
<evidence type="ECO:0000256" key="1">
    <source>
        <dbReference type="SAM" id="Phobius"/>
    </source>
</evidence>
<dbReference type="Proteomes" id="UP000435112">
    <property type="component" value="Unassembled WGS sequence"/>
</dbReference>
<dbReference type="GO" id="GO:0016020">
    <property type="term" value="C:membrane"/>
    <property type="evidence" value="ECO:0007669"/>
    <property type="project" value="TreeGrafter"/>
</dbReference>
<dbReference type="Proteomes" id="UP000434957">
    <property type="component" value="Unassembled WGS sequence"/>
</dbReference>
<dbReference type="EMBL" id="QXFT01000300">
    <property type="protein sequence ID" value="KAE9347958.1"/>
    <property type="molecule type" value="Genomic_DNA"/>
</dbReference>